<accession>A0ABT4BC53</accession>
<evidence type="ECO:0000256" key="2">
    <source>
        <dbReference type="ARBA" id="ARBA00022448"/>
    </source>
</evidence>
<keyword evidence="3" id="KW-1003">Cell membrane</keyword>
<feature type="transmembrane region" description="Helical" evidence="7">
    <location>
        <begin position="223"/>
        <end position="247"/>
    </location>
</feature>
<keyword evidence="5 7" id="KW-1133">Transmembrane helix</keyword>
<name>A0ABT4BC53_9ACTN</name>
<feature type="transmembrane region" description="Helical" evidence="7">
    <location>
        <begin position="181"/>
        <end position="202"/>
    </location>
</feature>
<dbReference type="PANTHER" id="PTHR23513:SF11">
    <property type="entry name" value="STAPHYLOFERRIN A TRANSPORTER"/>
    <property type="match status" value="1"/>
</dbReference>
<comment type="subcellular location">
    <subcellularLocation>
        <location evidence="1">Cell membrane</location>
        <topology evidence="1">Multi-pass membrane protein</topology>
    </subcellularLocation>
</comment>
<evidence type="ECO:0000313" key="9">
    <source>
        <dbReference type="EMBL" id="MCY1144098.1"/>
    </source>
</evidence>
<keyword evidence="10" id="KW-1185">Reference proteome</keyword>
<keyword evidence="6 7" id="KW-0472">Membrane</keyword>
<organism evidence="9 10">
    <name type="scientific">Paractinoplanes pyxinae</name>
    <dbReference type="NCBI Taxonomy" id="2997416"/>
    <lineage>
        <taxon>Bacteria</taxon>
        <taxon>Bacillati</taxon>
        <taxon>Actinomycetota</taxon>
        <taxon>Actinomycetes</taxon>
        <taxon>Micromonosporales</taxon>
        <taxon>Micromonosporaceae</taxon>
        <taxon>Paractinoplanes</taxon>
    </lineage>
</organism>
<evidence type="ECO:0000313" key="10">
    <source>
        <dbReference type="Proteomes" id="UP001151002"/>
    </source>
</evidence>
<proteinExistence type="predicted"/>
<dbReference type="CDD" id="cd06173">
    <property type="entry name" value="MFS_MefA_like"/>
    <property type="match status" value="1"/>
</dbReference>
<feature type="transmembrane region" description="Helical" evidence="7">
    <location>
        <begin position="298"/>
        <end position="317"/>
    </location>
</feature>
<dbReference type="SUPFAM" id="SSF103473">
    <property type="entry name" value="MFS general substrate transporter"/>
    <property type="match status" value="1"/>
</dbReference>
<dbReference type="PROSITE" id="PS50850">
    <property type="entry name" value="MFS"/>
    <property type="match status" value="1"/>
</dbReference>
<dbReference type="Proteomes" id="UP001151002">
    <property type="component" value="Unassembled WGS sequence"/>
</dbReference>
<keyword evidence="2" id="KW-0813">Transport</keyword>
<reference evidence="9" key="1">
    <citation type="submission" date="2022-11" db="EMBL/GenBank/DDBJ databases">
        <authorList>
            <person name="Somphong A."/>
            <person name="Phongsopitanun W."/>
        </authorList>
    </citation>
    <scope>NUCLEOTIDE SEQUENCE</scope>
    <source>
        <strain evidence="9">Pm04-4</strain>
    </source>
</reference>
<dbReference type="PRINTS" id="PR01988">
    <property type="entry name" value="EXPORTERBACE"/>
</dbReference>
<feature type="transmembrane region" description="Helical" evidence="7">
    <location>
        <begin position="89"/>
        <end position="110"/>
    </location>
</feature>
<feature type="transmembrane region" description="Helical" evidence="7">
    <location>
        <begin position="267"/>
        <end position="286"/>
    </location>
</feature>
<feature type="domain" description="Major facilitator superfamily (MFS) profile" evidence="8">
    <location>
        <begin position="1"/>
        <end position="206"/>
    </location>
</feature>
<feature type="transmembrane region" description="Helical" evidence="7">
    <location>
        <begin position="356"/>
        <end position="379"/>
    </location>
</feature>
<comment type="caution">
    <text evidence="9">The sequence shown here is derived from an EMBL/GenBank/DDBJ whole genome shotgun (WGS) entry which is preliminary data.</text>
</comment>
<dbReference type="Gene3D" id="1.20.1250.20">
    <property type="entry name" value="MFS general substrate transporter like domains"/>
    <property type="match status" value="1"/>
</dbReference>
<evidence type="ECO:0000256" key="6">
    <source>
        <dbReference type="ARBA" id="ARBA00023136"/>
    </source>
</evidence>
<feature type="transmembrane region" description="Helical" evidence="7">
    <location>
        <begin position="58"/>
        <end position="77"/>
    </location>
</feature>
<dbReference type="Pfam" id="PF05977">
    <property type="entry name" value="MFS_3"/>
    <property type="match status" value="1"/>
</dbReference>
<gene>
    <name evidence="9" type="ORF">OWR29_39395</name>
</gene>
<evidence type="ECO:0000256" key="5">
    <source>
        <dbReference type="ARBA" id="ARBA00022989"/>
    </source>
</evidence>
<dbReference type="EMBL" id="JAPNTZ010000018">
    <property type="protein sequence ID" value="MCY1144098.1"/>
    <property type="molecule type" value="Genomic_DNA"/>
</dbReference>
<feature type="transmembrane region" description="Helical" evidence="7">
    <location>
        <begin position="385"/>
        <end position="405"/>
    </location>
</feature>
<protein>
    <submittedName>
        <fullName evidence="9">MFS transporter</fullName>
    </submittedName>
</protein>
<evidence type="ECO:0000256" key="4">
    <source>
        <dbReference type="ARBA" id="ARBA00022692"/>
    </source>
</evidence>
<dbReference type="InterPro" id="IPR010290">
    <property type="entry name" value="TM_effector"/>
</dbReference>
<keyword evidence="4 7" id="KW-0812">Transmembrane</keyword>
<dbReference type="InterPro" id="IPR022324">
    <property type="entry name" value="Bacilysin_exporter_BacE_put"/>
</dbReference>
<feature type="transmembrane region" description="Helical" evidence="7">
    <location>
        <begin position="323"/>
        <end position="344"/>
    </location>
</feature>
<dbReference type="PANTHER" id="PTHR23513">
    <property type="entry name" value="INTEGRAL MEMBRANE EFFLUX PROTEIN-RELATED"/>
    <property type="match status" value="1"/>
</dbReference>
<evidence type="ECO:0000256" key="7">
    <source>
        <dbReference type="SAM" id="Phobius"/>
    </source>
</evidence>
<feature type="transmembrane region" description="Helical" evidence="7">
    <location>
        <begin position="116"/>
        <end position="138"/>
    </location>
</feature>
<dbReference type="InterPro" id="IPR036259">
    <property type="entry name" value="MFS_trans_sf"/>
</dbReference>
<evidence type="ECO:0000259" key="8">
    <source>
        <dbReference type="PROSITE" id="PS50850"/>
    </source>
</evidence>
<evidence type="ECO:0000256" key="1">
    <source>
        <dbReference type="ARBA" id="ARBA00004651"/>
    </source>
</evidence>
<evidence type="ECO:0000256" key="3">
    <source>
        <dbReference type="ARBA" id="ARBA00022475"/>
    </source>
</evidence>
<dbReference type="RefSeq" id="WP_267568731.1">
    <property type="nucleotide sequence ID" value="NZ_JAPNTZ010000018.1"/>
</dbReference>
<sequence>MSETRSAGARLLGGFGPPLQVRRLRLLLSGQVASRTGDLVFTVAIASHTLSLNRNGSLLAFVLLAQTIGTIAMLVLSGAVTDRLGARQVLLAADVLRAAALATLSGQVLFGGTHPAVPVLVGVALGVGDGLFEPAFAVAFAQVTPAESRIGANALKSLTWRLSAIVGAAAGGVLVSTAGTATAFALAAASFLLAAAAVLRMGRWAEPAPEHRESILRDLRAGLGYLRSVPWLLALIATSGLVTSLVMAPSRALLPLVVTDRFGTPGLYSILLVAEAFGGLLAALVIGRYGALPRRGQVAVGGMLFYCLGYITASQSANAVLSVAALAMGAMAITASAVAYVSILQTSVPERYLGRVAAFDSILTIGGAPLVLAAVPVLSPYVDNSLMLAAVSAVAAASCLCCLTLRRLRVL</sequence>
<dbReference type="InterPro" id="IPR020846">
    <property type="entry name" value="MFS_dom"/>
</dbReference>